<organism evidence="5 6">
    <name type="scientific">Aspergillus lucknowensis</name>
    <dbReference type="NCBI Taxonomy" id="176173"/>
    <lineage>
        <taxon>Eukaryota</taxon>
        <taxon>Fungi</taxon>
        <taxon>Dikarya</taxon>
        <taxon>Ascomycota</taxon>
        <taxon>Pezizomycotina</taxon>
        <taxon>Eurotiomycetes</taxon>
        <taxon>Eurotiomycetidae</taxon>
        <taxon>Eurotiales</taxon>
        <taxon>Aspergillaceae</taxon>
        <taxon>Aspergillus</taxon>
        <taxon>Aspergillus subgen. Nidulantes</taxon>
    </lineage>
</organism>
<protein>
    <submittedName>
        <fullName evidence="5">Ubiquitin 3 binding protein But2 C-terminal domain-containing protein</fullName>
    </submittedName>
</protein>
<evidence type="ECO:0000313" key="5">
    <source>
        <dbReference type="EMBL" id="KAL2870213.1"/>
    </source>
</evidence>
<feature type="compositionally biased region" description="Pro residues" evidence="1">
    <location>
        <begin position="227"/>
        <end position="256"/>
    </location>
</feature>
<feature type="region of interest" description="Disordered" evidence="1">
    <location>
        <begin position="696"/>
        <end position="806"/>
    </location>
</feature>
<keyword evidence="2" id="KW-1133">Transmembrane helix</keyword>
<dbReference type="Pfam" id="PF22799">
    <property type="entry name" value="PIR1-like_C"/>
    <property type="match status" value="1"/>
</dbReference>
<dbReference type="Pfam" id="PF01569">
    <property type="entry name" value="PAP2"/>
    <property type="match status" value="1"/>
</dbReference>
<evidence type="ECO:0000259" key="4">
    <source>
        <dbReference type="SMART" id="SM00014"/>
    </source>
</evidence>
<dbReference type="PANTHER" id="PTHR39613">
    <property type="entry name" value="ANCHORED CELL WALL PROTEIN, PUTATIVE (AFU_ORTHOLOGUE AFUA_4G08960)-RELATED"/>
    <property type="match status" value="1"/>
</dbReference>
<feature type="region of interest" description="Disordered" evidence="1">
    <location>
        <begin position="144"/>
        <end position="294"/>
    </location>
</feature>
<dbReference type="Proteomes" id="UP001610432">
    <property type="component" value="Unassembled WGS sequence"/>
</dbReference>
<dbReference type="Gene3D" id="1.20.144.10">
    <property type="entry name" value="Phosphatidic acid phosphatase type 2/haloperoxidase"/>
    <property type="match status" value="1"/>
</dbReference>
<keyword evidence="2" id="KW-0472">Membrane</keyword>
<feature type="transmembrane region" description="Helical" evidence="2">
    <location>
        <begin position="574"/>
        <end position="591"/>
    </location>
</feature>
<feature type="compositionally biased region" description="Polar residues" evidence="1">
    <location>
        <begin position="779"/>
        <end position="796"/>
    </location>
</feature>
<feature type="compositionally biased region" description="Polar residues" evidence="1">
    <location>
        <begin position="280"/>
        <end position="294"/>
    </location>
</feature>
<dbReference type="InterPro" id="IPR054508">
    <property type="entry name" value="PIR1-like_C"/>
</dbReference>
<feature type="transmembrane region" description="Helical" evidence="2">
    <location>
        <begin position="603"/>
        <end position="622"/>
    </location>
</feature>
<keyword evidence="3" id="KW-0732">Signal</keyword>
<gene>
    <name evidence="5" type="ORF">BJX67DRAFT_370228</name>
</gene>
<dbReference type="Pfam" id="PF09792">
    <property type="entry name" value="But2"/>
    <property type="match status" value="1"/>
</dbReference>
<feature type="transmembrane region" description="Helical" evidence="2">
    <location>
        <begin position="502"/>
        <end position="526"/>
    </location>
</feature>
<dbReference type="SUPFAM" id="SSF48317">
    <property type="entry name" value="Acid phosphatase/Vanadium-dependent haloperoxidase"/>
    <property type="match status" value="1"/>
</dbReference>
<evidence type="ECO:0000313" key="6">
    <source>
        <dbReference type="Proteomes" id="UP001610432"/>
    </source>
</evidence>
<dbReference type="InterPro" id="IPR018620">
    <property type="entry name" value="Ubiquitin3-bd_protein_But2_C"/>
</dbReference>
<dbReference type="InterPro" id="IPR000326">
    <property type="entry name" value="PAP2/HPO"/>
</dbReference>
<proteinExistence type="predicted"/>
<feature type="domain" description="Phosphatidic acid phosphatase type 2/haloperoxidase" evidence="4">
    <location>
        <begin position="507"/>
        <end position="649"/>
    </location>
</feature>
<feature type="chain" id="PRO_5046774862" evidence="3">
    <location>
        <begin position="17"/>
        <end position="806"/>
    </location>
</feature>
<feature type="signal peptide" evidence="3">
    <location>
        <begin position="1"/>
        <end position="16"/>
    </location>
</feature>
<feature type="compositionally biased region" description="Polar residues" evidence="1">
    <location>
        <begin position="160"/>
        <end position="178"/>
    </location>
</feature>
<dbReference type="PANTHER" id="PTHR39613:SF1">
    <property type="entry name" value="ANCHORED CELL WALL PROTEIN, PUTATIVE (AFU_ORTHOLOGUE AFUA_4G08960)-RELATED"/>
    <property type="match status" value="1"/>
</dbReference>
<feature type="transmembrane region" description="Helical" evidence="2">
    <location>
        <begin position="449"/>
        <end position="472"/>
    </location>
</feature>
<dbReference type="GeneID" id="98145961"/>
<dbReference type="CDD" id="cd03390">
    <property type="entry name" value="PAP2_containing_1_like"/>
    <property type="match status" value="1"/>
</dbReference>
<feature type="compositionally biased region" description="Basic and acidic residues" evidence="1">
    <location>
        <begin position="797"/>
        <end position="806"/>
    </location>
</feature>
<evidence type="ECO:0000256" key="2">
    <source>
        <dbReference type="SAM" id="Phobius"/>
    </source>
</evidence>
<dbReference type="SMART" id="SM00014">
    <property type="entry name" value="acidPPc"/>
    <property type="match status" value="1"/>
</dbReference>
<evidence type="ECO:0000256" key="1">
    <source>
        <dbReference type="SAM" id="MobiDB-lite"/>
    </source>
</evidence>
<keyword evidence="6" id="KW-1185">Reference proteome</keyword>
<accession>A0ABR4M073</accession>
<dbReference type="RefSeq" id="XP_070889192.1">
    <property type="nucleotide sequence ID" value="XM_071030889.1"/>
</dbReference>
<comment type="caution">
    <text evidence="5">The sequence shown here is derived from an EMBL/GenBank/DDBJ whole genome shotgun (WGS) entry which is preliminary data.</text>
</comment>
<sequence>MRNFVTLAAFAAGANALPSSNGCCFHLTASGGASGTIGQLDDGQNRIGGSLPPAQFCIGPGGTITDGHGRGCILTPPTTQFQCDEGGICTPGFSVNPNGQLEYNGSTDFVACETGQNGGLNIYTTESADVTMCRPVQLNADACAGTGPSSTAPGVPSSPGPQSTSTAPIVSPSASTPGSEGPGQTPGVPIPGESITPGVPGSQSPGPHSPSTGTGVQPQPSESPSIPVQPPPSGTPQPQPSESPSPPQSSQPPQPQPSGECCPTDLSGDYEFPHLIVPVDSSSPDGASGTSLNGTVSPTVSTIFNFDVPATDAGRTCSLVFLFPKQEELETSAFSFSGDGRVQFGSVTTPASTSTTYNNAPQISENFGEFTIAPGNSYSICRFECPAGQTVGYEMSNAGSTNLEYFEDYNPSPACVVGFYILDRIEPYHQHFSLRNTSLQYPYAEHERISIAAAVACSGGGPLVIIAIYTLFIDGLFSHNKPVHQSTGKRRLMGPYRWKDRLWELNCGFLGLILSQALAFVITQALKNACGKPRPDIIDRCKPRQGSEDGFPYGLSDSSICTGDPHLLKDGFRSWPSASFAGLFFLSLWLGGKLHIMDNKGEVWKMFLVMFPCLGATLIAVSRIMDARHHPFDVISGSLLGIVCAIISYRQYFPSLSEPWKKGRAHPIRSWGTSPAYPQDYFGGANDSTVALRNPEEERMHQPGVSENPEAAGLSTSYPPPQTHPYVTNIYPRRSYGDTYSSSSEEDVTDGYEMQQGYTQTHNPAVSGHLPTYEPGMAYQSQTQPGPFNQEAFSTDSDGRPHQGHT</sequence>
<feature type="compositionally biased region" description="Low complexity" evidence="1">
    <location>
        <begin position="196"/>
        <end position="226"/>
    </location>
</feature>
<name>A0ABR4M073_9EURO</name>
<dbReference type="EMBL" id="JBFXLQ010000006">
    <property type="protein sequence ID" value="KAL2870213.1"/>
    <property type="molecule type" value="Genomic_DNA"/>
</dbReference>
<dbReference type="InterPro" id="IPR036938">
    <property type="entry name" value="PAP2/HPO_sf"/>
</dbReference>
<evidence type="ECO:0000256" key="3">
    <source>
        <dbReference type="SAM" id="SignalP"/>
    </source>
</evidence>
<reference evidence="5 6" key="1">
    <citation type="submission" date="2024-07" db="EMBL/GenBank/DDBJ databases">
        <title>Section-level genome sequencing and comparative genomics of Aspergillus sections Usti and Cavernicolus.</title>
        <authorList>
            <consortium name="Lawrence Berkeley National Laboratory"/>
            <person name="Nybo J.L."/>
            <person name="Vesth T.C."/>
            <person name="Theobald S."/>
            <person name="Frisvad J.C."/>
            <person name="Larsen T.O."/>
            <person name="Kjaerboelling I."/>
            <person name="Rothschild-Mancinelli K."/>
            <person name="Lyhne E.K."/>
            <person name="Kogle M.E."/>
            <person name="Barry K."/>
            <person name="Clum A."/>
            <person name="Na H."/>
            <person name="Ledsgaard L."/>
            <person name="Lin J."/>
            <person name="Lipzen A."/>
            <person name="Kuo A."/>
            <person name="Riley R."/>
            <person name="Mondo S."/>
            <person name="Labutti K."/>
            <person name="Haridas S."/>
            <person name="Pangalinan J."/>
            <person name="Salamov A.A."/>
            <person name="Simmons B.A."/>
            <person name="Magnuson J.K."/>
            <person name="Chen J."/>
            <person name="Drula E."/>
            <person name="Henrissat B."/>
            <person name="Wiebenga A."/>
            <person name="Lubbers R.J."/>
            <person name="Gomes A.C."/>
            <person name="Macurrencykelacurrency M.R."/>
            <person name="Stajich J."/>
            <person name="Grigoriev I.V."/>
            <person name="Mortensen U.H."/>
            <person name="De Vries R.P."/>
            <person name="Baker S.E."/>
            <person name="Andersen M.R."/>
        </authorList>
    </citation>
    <scope>NUCLEOTIDE SEQUENCE [LARGE SCALE GENOMIC DNA]</scope>
    <source>
        <strain evidence="5 6">CBS 449.75</strain>
    </source>
</reference>
<keyword evidence="2" id="KW-0812">Transmembrane</keyword>